<evidence type="ECO:0000256" key="4">
    <source>
        <dbReference type="RuleBase" id="RU361277"/>
    </source>
</evidence>
<name>A3ZMS4_9BACT</name>
<dbReference type="InterPro" id="IPR013149">
    <property type="entry name" value="ADH-like_C"/>
</dbReference>
<dbReference type="Pfam" id="PF08240">
    <property type="entry name" value="ADH_N"/>
    <property type="match status" value="1"/>
</dbReference>
<dbReference type="InterPro" id="IPR011032">
    <property type="entry name" value="GroES-like_sf"/>
</dbReference>
<proteinExistence type="inferred from homology"/>
<dbReference type="OrthoDB" id="239596at2"/>
<dbReference type="PANTHER" id="PTHR43401">
    <property type="entry name" value="L-THREONINE 3-DEHYDROGENASE"/>
    <property type="match status" value="1"/>
</dbReference>
<evidence type="ECO:0000313" key="8">
    <source>
        <dbReference type="Proteomes" id="UP000004358"/>
    </source>
</evidence>
<dbReference type="EMBL" id="AANZ01000002">
    <property type="protein sequence ID" value="EAQ82250.1"/>
    <property type="molecule type" value="Genomic_DNA"/>
</dbReference>
<keyword evidence="3" id="KW-0560">Oxidoreductase</keyword>
<keyword evidence="2 4" id="KW-0862">Zinc</keyword>
<evidence type="ECO:0000259" key="5">
    <source>
        <dbReference type="Pfam" id="PF00107"/>
    </source>
</evidence>
<protein>
    <submittedName>
        <fullName evidence="7">Probable alcohol dehydrogenase (Zn-dependent)</fullName>
    </submittedName>
</protein>
<evidence type="ECO:0000256" key="1">
    <source>
        <dbReference type="ARBA" id="ARBA00022723"/>
    </source>
</evidence>
<dbReference type="Proteomes" id="UP000004358">
    <property type="component" value="Unassembled WGS sequence"/>
</dbReference>
<dbReference type="InterPro" id="IPR002328">
    <property type="entry name" value="ADH_Zn_CS"/>
</dbReference>
<dbReference type="InterPro" id="IPR050129">
    <property type="entry name" value="Zn_alcohol_dh"/>
</dbReference>
<evidence type="ECO:0000313" key="7">
    <source>
        <dbReference type="EMBL" id="EAQ82250.1"/>
    </source>
</evidence>
<feature type="domain" description="Alcohol dehydrogenase-like C-terminal" evidence="5">
    <location>
        <begin position="177"/>
        <end position="303"/>
    </location>
</feature>
<evidence type="ECO:0000259" key="6">
    <source>
        <dbReference type="Pfam" id="PF08240"/>
    </source>
</evidence>
<dbReference type="RefSeq" id="WP_002650092.1">
    <property type="nucleotide sequence ID" value="NZ_AANZ01000002.1"/>
</dbReference>
<dbReference type="GO" id="GO:0008270">
    <property type="term" value="F:zinc ion binding"/>
    <property type="evidence" value="ECO:0007669"/>
    <property type="project" value="InterPro"/>
</dbReference>
<dbReference type="InterPro" id="IPR013154">
    <property type="entry name" value="ADH-like_N"/>
</dbReference>
<keyword evidence="1 4" id="KW-0479">Metal-binding</keyword>
<dbReference type="Gene3D" id="3.90.180.10">
    <property type="entry name" value="Medium-chain alcohol dehydrogenases, catalytic domain"/>
    <property type="match status" value="1"/>
</dbReference>
<accession>A3ZMS4</accession>
<gene>
    <name evidence="7" type="ORF">DSM3645_01010</name>
</gene>
<feature type="domain" description="Alcohol dehydrogenase-like N-terminal" evidence="6">
    <location>
        <begin position="23"/>
        <end position="137"/>
    </location>
</feature>
<dbReference type="CDD" id="cd08236">
    <property type="entry name" value="sugar_DH"/>
    <property type="match status" value="1"/>
</dbReference>
<dbReference type="AlphaFoldDB" id="A3ZMS4"/>
<comment type="similarity">
    <text evidence="4">Belongs to the zinc-containing alcohol dehydrogenase family.</text>
</comment>
<evidence type="ECO:0000256" key="3">
    <source>
        <dbReference type="ARBA" id="ARBA00023002"/>
    </source>
</evidence>
<organism evidence="7 8">
    <name type="scientific">Blastopirellula marina DSM 3645</name>
    <dbReference type="NCBI Taxonomy" id="314230"/>
    <lineage>
        <taxon>Bacteria</taxon>
        <taxon>Pseudomonadati</taxon>
        <taxon>Planctomycetota</taxon>
        <taxon>Planctomycetia</taxon>
        <taxon>Pirellulales</taxon>
        <taxon>Pirellulaceae</taxon>
        <taxon>Blastopirellula</taxon>
    </lineage>
</organism>
<comment type="caution">
    <text evidence="7">The sequence shown here is derived from an EMBL/GenBank/DDBJ whole genome shotgun (WGS) entry which is preliminary data.</text>
</comment>
<dbReference type="STRING" id="314230.DSM3645_01010"/>
<dbReference type="GO" id="GO:0016491">
    <property type="term" value="F:oxidoreductase activity"/>
    <property type="evidence" value="ECO:0007669"/>
    <property type="project" value="UniProtKB-KW"/>
</dbReference>
<reference evidence="7 8" key="1">
    <citation type="submission" date="2006-02" db="EMBL/GenBank/DDBJ databases">
        <authorList>
            <person name="Amann R."/>
            <person name="Ferriera S."/>
            <person name="Johnson J."/>
            <person name="Kravitz S."/>
            <person name="Halpern A."/>
            <person name="Remington K."/>
            <person name="Beeson K."/>
            <person name="Tran B."/>
            <person name="Rogers Y.-H."/>
            <person name="Friedman R."/>
            <person name="Venter J.C."/>
        </authorList>
    </citation>
    <scope>NUCLEOTIDE SEQUENCE [LARGE SCALE GENOMIC DNA]</scope>
    <source>
        <strain evidence="7 8">DSM 3645</strain>
    </source>
</reference>
<evidence type="ECO:0000256" key="2">
    <source>
        <dbReference type="ARBA" id="ARBA00022833"/>
    </source>
</evidence>
<sequence length="345" mass="36420">MKAMLLSEYKQLDVVEFAEPEIGADDLLIQVKACGICGSDIHGYDGSTGRRIPPLVMGHEAAGVVAKVGSAVTDYQVGDPVTFDSTVSCGVCFYCRQGHINLCDNRMVLGVSCGEYRRHGAFAEFVSVPQHICYRLPADFPYEHAAMIEAVSVAVHAANRAPLVLGDTAIVVGSGMIGLLVVQAIRLAGAAQVIAIDLDEGRLELAKKLGADVGLKADAVDVAAEVKKRTGGRGADVAIEVVGATRTIQTAIDSTRKGGSVTLVGNVSPQVEMPLQAIVSRELTVYGSCASNGEYPACIDLLQRGLIKVDPLITAKISLDQAPEWFARLYQGEPGAMKVIVDPTL</sequence>
<dbReference type="PANTHER" id="PTHR43401:SF2">
    <property type="entry name" value="L-THREONINE 3-DEHYDROGENASE"/>
    <property type="match status" value="1"/>
</dbReference>
<dbReference type="InterPro" id="IPR036291">
    <property type="entry name" value="NAD(P)-bd_dom_sf"/>
</dbReference>
<dbReference type="SUPFAM" id="SSF50129">
    <property type="entry name" value="GroES-like"/>
    <property type="match status" value="1"/>
</dbReference>
<dbReference type="HOGENOM" id="CLU_026673_11_0_0"/>
<dbReference type="PROSITE" id="PS00059">
    <property type="entry name" value="ADH_ZINC"/>
    <property type="match status" value="1"/>
</dbReference>
<dbReference type="SUPFAM" id="SSF51735">
    <property type="entry name" value="NAD(P)-binding Rossmann-fold domains"/>
    <property type="match status" value="1"/>
</dbReference>
<comment type="cofactor">
    <cofactor evidence="4">
        <name>Zn(2+)</name>
        <dbReference type="ChEBI" id="CHEBI:29105"/>
    </cofactor>
</comment>
<dbReference type="Pfam" id="PF00107">
    <property type="entry name" value="ADH_zinc_N"/>
    <property type="match status" value="1"/>
</dbReference>
<dbReference type="Gene3D" id="3.40.50.720">
    <property type="entry name" value="NAD(P)-binding Rossmann-like Domain"/>
    <property type="match status" value="1"/>
</dbReference>